<dbReference type="InterPro" id="IPR036075">
    <property type="entry name" value="ARMT-1-like_metal-bd_sf"/>
</dbReference>
<protein>
    <recommendedName>
        <fullName evidence="3">Damage-control phosphatase ARMT1-like metal-binding domain-containing protein</fullName>
    </recommendedName>
</protein>
<proteinExistence type="predicted"/>
<reference evidence="1" key="1">
    <citation type="submission" date="2023-04" db="EMBL/GenBank/DDBJ databases">
        <authorList>
            <person name="Vijverberg K."/>
            <person name="Xiong W."/>
            <person name="Schranz E."/>
        </authorList>
    </citation>
    <scope>NUCLEOTIDE SEQUENCE</scope>
</reference>
<evidence type="ECO:0000313" key="1">
    <source>
        <dbReference type="EMBL" id="CAI9299200.1"/>
    </source>
</evidence>
<evidence type="ECO:0000313" key="2">
    <source>
        <dbReference type="Proteomes" id="UP001177003"/>
    </source>
</evidence>
<sequence length="105" mass="11518">MILILNVVFYQLKDENGKLLGVDIQNLLIANSGNDLPVIDLASVSQELAYLASDADLVICEGMGRGIETIFMLNLSVIPSDWNGEASRGCPVPWWEAVRLCIQVQ</sequence>
<name>A0AA36EMV4_LACSI</name>
<evidence type="ECO:0008006" key="3">
    <source>
        <dbReference type="Google" id="ProtNLM"/>
    </source>
</evidence>
<accession>A0AA36EMV4</accession>
<keyword evidence="2" id="KW-1185">Reference proteome</keyword>
<dbReference type="EMBL" id="OX465084">
    <property type="protein sequence ID" value="CAI9299200.1"/>
    <property type="molecule type" value="Genomic_DNA"/>
</dbReference>
<dbReference type="SUPFAM" id="SSF111321">
    <property type="entry name" value="AF1104-like"/>
    <property type="match status" value="1"/>
</dbReference>
<dbReference type="Gene3D" id="3.40.50.10880">
    <property type="entry name" value="Uncharacterised protein PF01937, DUF89, domain 3"/>
    <property type="match status" value="1"/>
</dbReference>
<dbReference type="AlphaFoldDB" id="A0AA36EMV4"/>
<organism evidence="1 2">
    <name type="scientific">Lactuca saligna</name>
    <name type="common">Willowleaf lettuce</name>
    <dbReference type="NCBI Taxonomy" id="75948"/>
    <lineage>
        <taxon>Eukaryota</taxon>
        <taxon>Viridiplantae</taxon>
        <taxon>Streptophyta</taxon>
        <taxon>Embryophyta</taxon>
        <taxon>Tracheophyta</taxon>
        <taxon>Spermatophyta</taxon>
        <taxon>Magnoliopsida</taxon>
        <taxon>eudicotyledons</taxon>
        <taxon>Gunneridae</taxon>
        <taxon>Pentapetalae</taxon>
        <taxon>asterids</taxon>
        <taxon>campanulids</taxon>
        <taxon>Asterales</taxon>
        <taxon>Asteraceae</taxon>
        <taxon>Cichorioideae</taxon>
        <taxon>Cichorieae</taxon>
        <taxon>Lactucinae</taxon>
        <taxon>Lactuca</taxon>
    </lineage>
</organism>
<gene>
    <name evidence="1" type="ORF">LSALG_LOCUS37922</name>
</gene>
<dbReference type="Proteomes" id="UP001177003">
    <property type="component" value="Chromosome 8"/>
</dbReference>